<accession>A0A8C9UW11</accession>
<evidence type="ECO:0000256" key="4">
    <source>
        <dbReference type="ARBA" id="ARBA00022833"/>
    </source>
</evidence>
<reference evidence="11" key="1">
    <citation type="submission" date="2025-08" db="UniProtKB">
        <authorList>
            <consortium name="Ensembl"/>
        </authorList>
    </citation>
    <scope>IDENTIFICATION</scope>
</reference>
<organism evidence="11 12">
    <name type="scientific">Spermophilus dauricus</name>
    <name type="common">Daurian ground squirrel</name>
    <dbReference type="NCBI Taxonomy" id="99837"/>
    <lineage>
        <taxon>Eukaryota</taxon>
        <taxon>Metazoa</taxon>
        <taxon>Chordata</taxon>
        <taxon>Craniata</taxon>
        <taxon>Vertebrata</taxon>
        <taxon>Euteleostomi</taxon>
        <taxon>Mammalia</taxon>
        <taxon>Eutheria</taxon>
        <taxon>Euarchontoglires</taxon>
        <taxon>Glires</taxon>
        <taxon>Rodentia</taxon>
        <taxon>Sciuromorpha</taxon>
        <taxon>Sciuridae</taxon>
        <taxon>Xerinae</taxon>
        <taxon>Marmotini</taxon>
        <taxon>Spermophilus</taxon>
    </lineage>
</organism>
<evidence type="ECO:0000256" key="3">
    <source>
        <dbReference type="ARBA" id="ARBA00022771"/>
    </source>
</evidence>
<dbReference type="InterPro" id="IPR038269">
    <property type="entry name" value="SCAN_sf"/>
</dbReference>
<reference evidence="11" key="2">
    <citation type="submission" date="2025-09" db="UniProtKB">
        <authorList>
            <consortium name="Ensembl"/>
        </authorList>
    </citation>
    <scope>IDENTIFICATION</scope>
</reference>
<dbReference type="InterPro" id="IPR036051">
    <property type="entry name" value="KRAB_dom_sf"/>
</dbReference>
<evidence type="ECO:0000256" key="1">
    <source>
        <dbReference type="ARBA" id="ARBA00022723"/>
    </source>
</evidence>
<dbReference type="CDD" id="cd07936">
    <property type="entry name" value="SCAN"/>
    <property type="match status" value="1"/>
</dbReference>
<dbReference type="GO" id="GO:0008270">
    <property type="term" value="F:zinc ion binding"/>
    <property type="evidence" value="ECO:0007669"/>
    <property type="project" value="UniProtKB-KW"/>
</dbReference>
<sequence length="275" mass="31829">MARERREKTALEAHSAEEQMRILTVKVEKEEFASVTEESAPGSLAWGKECSRQRFRAFRYPEASGPREALSRLRELCRQWLRPEMHSKEQILELLVLEQFLTILPGDLQNWPPGGHQGQELLCCKVALLTPVQESQNSQFQPMKALLKHESPASQHLQDRGEYYFLGWVRMLKMENVALTFSPGWTQLNSSQMNLYRDERQENCGNLVSLGKINIPTMLDSGRDKTYIPIYLGFYYDKFDKICNREDSTLRNNLVSGKLKAIEVERKEILLVGYD</sequence>
<dbReference type="AlphaFoldDB" id="A0A8C9UW11"/>
<keyword evidence="5" id="KW-0805">Transcription regulation</keyword>
<evidence type="ECO:0000256" key="6">
    <source>
        <dbReference type="ARBA" id="ARBA00023125"/>
    </source>
</evidence>
<keyword evidence="6" id="KW-0238">DNA-binding</keyword>
<evidence type="ECO:0000256" key="8">
    <source>
        <dbReference type="ARBA" id="ARBA00023242"/>
    </source>
</evidence>
<evidence type="ECO:0000256" key="5">
    <source>
        <dbReference type="ARBA" id="ARBA00023015"/>
    </source>
</evidence>
<feature type="domain" description="SCAN box" evidence="10">
    <location>
        <begin position="52"/>
        <end position="111"/>
    </location>
</feature>
<dbReference type="FunFam" id="1.10.4020.10:FF:000001">
    <property type="entry name" value="zinc finger protein 263 isoform X1"/>
    <property type="match status" value="1"/>
</dbReference>
<evidence type="ECO:0000256" key="7">
    <source>
        <dbReference type="ARBA" id="ARBA00023163"/>
    </source>
</evidence>
<dbReference type="SMART" id="SM00431">
    <property type="entry name" value="SCAN"/>
    <property type="match status" value="1"/>
</dbReference>
<protein>
    <submittedName>
        <fullName evidence="11">Zinc finger with KRAB and SCAN domains 4</fullName>
    </submittedName>
</protein>
<proteinExistence type="predicted"/>
<evidence type="ECO:0000259" key="10">
    <source>
        <dbReference type="PROSITE" id="PS50804"/>
    </source>
</evidence>
<dbReference type="GO" id="GO:0003677">
    <property type="term" value="F:DNA binding"/>
    <property type="evidence" value="ECO:0007669"/>
    <property type="project" value="UniProtKB-KW"/>
</dbReference>
<dbReference type="Pfam" id="PF02023">
    <property type="entry name" value="SCAN"/>
    <property type="match status" value="1"/>
</dbReference>
<dbReference type="GO" id="GO:0006355">
    <property type="term" value="P:regulation of DNA-templated transcription"/>
    <property type="evidence" value="ECO:0007669"/>
    <property type="project" value="InterPro"/>
</dbReference>
<evidence type="ECO:0000313" key="12">
    <source>
        <dbReference type="Proteomes" id="UP000694422"/>
    </source>
</evidence>
<evidence type="ECO:0000256" key="2">
    <source>
        <dbReference type="ARBA" id="ARBA00022737"/>
    </source>
</evidence>
<keyword evidence="2" id="KW-0677">Repeat</keyword>
<dbReference type="InterPro" id="IPR050916">
    <property type="entry name" value="SCAN-C2H2_zinc_finger"/>
</dbReference>
<keyword evidence="3" id="KW-0863">Zinc-finger</keyword>
<dbReference type="Gene3D" id="1.10.4020.10">
    <property type="entry name" value="DNA breaking-rejoining enzymes"/>
    <property type="match status" value="1"/>
</dbReference>
<keyword evidence="4" id="KW-0862">Zinc</keyword>
<dbReference type="Pfam" id="PF01352">
    <property type="entry name" value="KRAB"/>
    <property type="match status" value="1"/>
</dbReference>
<dbReference type="PROSITE" id="PS50804">
    <property type="entry name" value="SCAN_BOX"/>
    <property type="match status" value="1"/>
</dbReference>
<dbReference type="InterPro" id="IPR001909">
    <property type="entry name" value="KRAB"/>
</dbReference>
<dbReference type="Ensembl" id="ENSSDAT00000028460.1">
    <property type="protein sequence ID" value="ENSSDAP00000024890.1"/>
    <property type="gene ID" value="ENSSDAG00000022618.1"/>
</dbReference>
<keyword evidence="7" id="KW-0804">Transcription</keyword>
<dbReference type="GO" id="GO:0005634">
    <property type="term" value="C:nucleus"/>
    <property type="evidence" value="ECO:0007669"/>
    <property type="project" value="UniProtKB-SubCell"/>
</dbReference>
<dbReference type="Proteomes" id="UP000694422">
    <property type="component" value="Unplaced"/>
</dbReference>
<evidence type="ECO:0000256" key="9">
    <source>
        <dbReference type="PROSITE-ProRule" id="PRU00187"/>
    </source>
</evidence>
<keyword evidence="8 9" id="KW-0539">Nucleus</keyword>
<dbReference type="SUPFAM" id="SSF109640">
    <property type="entry name" value="KRAB domain (Kruppel-associated box)"/>
    <property type="match status" value="1"/>
</dbReference>
<name>A0A8C9UW11_SPEDA</name>
<keyword evidence="12" id="KW-1185">Reference proteome</keyword>
<dbReference type="SUPFAM" id="SSF47353">
    <property type="entry name" value="Retrovirus capsid dimerization domain-like"/>
    <property type="match status" value="1"/>
</dbReference>
<dbReference type="InterPro" id="IPR003309">
    <property type="entry name" value="SCAN_dom"/>
</dbReference>
<dbReference type="Gene3D" id="6.10.140.140">
    <property type="match status" value="1"/>
</dbReference>
<dbReference type="PANTHER" id="PTHR45935">
    <property type="entry name" value="PROTEIN ZBED8-RELATED"/>
    <property type="match status" value="1"/>
</dbReference>
<dbReference type="PANTHER" id="PTHR45935:SF28">
    <property type="entry name" value="SCAN DOMAIN-CONTAINING PROTEIN 3"/>
    <property type="match status" value="1"/>
</dbReference>
<comment type="subcellular location">
    <subcellularLocation>
        <location evidence="9">Nucleus</location>
    </subcellularLocation>
</comment>
<evidence type="ECO:0000313" key="11">
    <source>
        <dbReference type="Ensembl" id="ENSSDAP00000024890.1"/>
    </source>
</evidence>
<dbReference type="SMART" id="SM00349">
    <property type="entry name" value="KRAB"/>
    <property type="match status" value="1"/>
</dbReference>
<keyword evidence="1" id="KW-0479">Metal-binding</keyword>
<dbReference type="CDD" id="cd07765">
    <property type="entry name" value="KRAB_A-box"/>
    <property type="match status" value="1"/>
</dbReference>